<dbReference type="AlphaFoldDB" id="A0A920BV75"/>
<dbReference type="RefSeq" id="WP_095309671.1">
    <property type="nucleotide sequence ID" value="NZ_BORC01000008.1"/>
</dbReference>
<evidence type="ECO:0008006" key="4">
    <source>
        <dbReference type="Google" id="ProtNLM"/>
    </source>
</evidence>
<feature type="transmembrane region" description="Helical" evidence="1">
    <location>
        <begin position="109"/>
        <end position="129"/>
    </location>
</feature>
<dbReference type="OrthoDB" id="2943172at2"/>
<keyword evidence="1" id="KW-0472">Membrane</keyword>
<evidence type="ECO:0000313" key="2">
    <source>
        <dbReference type="EMBL" id="GIN63829.1"/>
    </source>
</evidence>
<feature type="transmembrane region" description="Helical" evidence="1">
    <location>
        <begin position="34"/>
        <end position="54"/>
    </location>
</feature>
<keyword evidence="1" id="KW-0812">Transmembrane</keyword>
<protein>
    <recommendedName>
        <fullName evidence="4">DUF2178 domain-containing protein</fullName>
    </recommendedName>
</protein>
<keyword evidence="1" id="KW-1133">Transmembrane helix</keyword>
<name>A0A920BV75_9BACI</name>
<feature type="transmembrane region" description="Helical" evidence="1">
    <location>
        <begin position="7"/>
        <end position="28"/>
    </location>
</feature>
<organism evidence="2 3">
    <name type="scientific">Robertmurraya siralis</name>
    <dbReference type="NCBI Taxonomy" id="77777"/>
    <lineage>
        <taxon>Bacteria</taxon>
        <taxon>Bacillati</taxon>
        <taxon>Bacillota</taxon>
        <taxon>Bacilli</taxon>
        <taxon>Bacillales</taxon>
        <taxon>Bacillaceae</taxon>
        <taxon>Robertmurraya</taxon>
    </lineage>
</organism>
<comment type="caution">
    <text evidence="2">The sequence shown here is derived from an EMBL/GenBank/DDBJ whole genome shotgun (WGS) entry which is preliminary data.</text>
</comment>
<evidence type="ECO:0000256" key="1">
    <source>
        <dbReference type="SAM" id="Phobius"/>
    </source>
</evidence>
<evidence type="ECO:0000313" key="3">
    <source>
        <dbReference type="Proteomes" id="UP000682111"/>
    </source>
</evidence>
<keyword evidence="3" id="KW-1185">Reference proteome</keyword>
<dbReference type="EMBL" id="BORC01000008">
    <property type="protein sequence ID" value="GIN63829.1"/>
    <property type="molecule type" value="Genomic_DNA"/>
</dbReference>
<dbReference type="Proteomes" id="UP000682111">
    <property type="component" value="Unassembled WGS sequence"/>
</dbReference>
<sequence length="132" mass="14433">MEKYKTLIIAITVIGGMSLGFSLGKLFIPDLPSALVAAGIGGSIVGVALVITIGKIRQKQKKNNVPDVDERTWSNMKNFYAISLYFVLFGSMLLVCILFISGIKTIELGAVSIYLLLLFMLLVIGTHIVRRQ</sequence>
<reference evidence="2" key="1">
    <citation type="submission" date="2021-03" db="EMBL/GenBank/DDBJ databases">
        <title>Antimicrobial resistance genes in bacteria isolated from Japanese honey, and their potential for conferring macrolide and lincosamide resistance in the American foulbrood pathogen Paenibacillus larvae.</title>
        <authorList>
            <person name="Okamoto M."/>
            <person name="Kumagai M."/>
            <person name="Kanamori H."/>
            <person name="Takamatsu D."/>
        </authorList>
    </citation>
    <scope>NUCLEOTIDE SEQUENCE</scope>
    <source>
        <strain evidence="2">J27TS8</strain>
    </source>
</reference>
<proteinExistence type="predicted"/>
<gene>
    <name evidence="2" type="ORF">J27TS8_38220</name>
</gene>
<feature type="transmembrane region" description="Helical" evidence="1">
    <location>
        <begin position="79"/>
        <end position="103"/>
    </location>
</feature>
<accession>A0A920BV75</accession>